<dbReference type="GO" id="GO:0030246">
    <property type="term" value="F:carbohydrate binding"/>
    <property type="evidence" value="ECO:0007669"/>
    <property type="project" value="InterPro"/>
</dbReference>
<accession>A0A8J4PZR5</accession>
<gene>
    <name evidence="3" type="ORF">CYY_002669</name>
</gene>
<evidence type="ECO:0000259" key="2">
    <source>
        <dbReference type="SMART" id="SM01063"/>
    </source>
</evidence>
<dbReference type="AlphaFoldDB" id="A0A8J4PZR5"/>
<dbReference type="Proteomes" id="UP000695562">
    <property type="component" value="Unassembled WGS sequence"/>
</dbReference>
<name>A0A8J4PZR5_9MYCE</name>
<sequence length="296" mass="33715">MFLLILLLTGQLLFLSCLGQMHGYQQVKCVDFLTQFQNDRYCAMVSFTGVSRSLSIYSWKGHLQFSANDQSFVNINNIRGLDSNSVVCNKLDDNNNNNNITQPFSIDNISIINSFSISIEGTLTISTEYTNSILDLICFKGDFAFFQWNNINYILSISNYRECPKLEFGDSCSEDTTVPPINSQTNFNINFNIKIIQQWTNGGKTFYIYSVSLINNGNDSIDYIEISKIGFNPIEYWNIIILENKNYGLPIWVSQLGSGKSHTFGFISTQYPLDFKVVTIHKVITTTTRTTSINYF</sequence>
<organism evidence="3 4">
    <name type="scientific">Polysphondylium violaceum</name>
    <dbReference type="NCBI Taxonomy" id="133409"/>
    <lineage>
        <taxon>Eukaryota</taxon>
        <taxon>Amoebozoa</taxon>
        <taxon>Evosea</taxon>
        <taxon>Eumycetozoa</taxon>
        <taxon>Dictyostelia</taxon>
        <taxon>Dictyosteliales</taxon>
        <taxon>Dictyosteliaceae</taxon>
        <taxon>Polysphondylium</taxon>
    </lineage>
</organism>
<keyword evidence="4" id="KW-1185">Reference proteome</keyword>
<dbReference type="EMBL" id="AJWJ01000076">
    <property type="protein sequence ID" value="KAF2076009.1"/>
    <property type="molecule type" value="Genomic_DNA"/>
</dbReference>
<dbReference type="SMART" id="SM01063">
    <property type="entry name" value="CBM49"/>
    <property type="match status" value="1"/>
</dbReference>
<dbReference type="InterPro" id="IPR019028">
    <property type="entry name" value="CBM_49"/>
</dbReference>
<proteinExistence type="predicted"/>
<reference evidence="3" key="1">
    <citation type="submission" date="2020-01" db="EMBL/GenBank/DDBJ databases">
        <title>Development of genomics and gene disruption for Polysphondylium violaceum indicates a role for the polyketide synthase stlB in stalk morphogenesis.</title>
        <authorList>
            <person name="Narita B."/>
            <person name="Kawabe Y."/>
            <person name="Kin K."/>
            <person name="Saito T."/>
            <person name="Gibbs R."/>
            <person name="Kuspa A."/>
            <person name="Muzny D."/>
            <person name="Queller D."/>
            <person name="Richards S."/>
            <person name="Strassman J."/>
            <person name="Sucgang R."/>
            <person name="Worley K."/>
            <person name="Schaap P."/>
        </authorList>
    </citation>
    <scope>NUCLEOTIDE SEQUENCE</scope>
    <source>
        <strain evidence="3">QSvi11</strain>
    </source>
</reference>
<keyword evidence="1" id="KW-0732">Signal</keyword>
<feature type="chain" id="PRO_5035255261" description="Carbohydrate binding domain-containing protein" evidence="1">
    <location>
        <begin position="20"/>
        <end position="296"/>
    </location>
</feature>
<dbReference type="PANTHER" id="PTHR33239">
    <property type="entry name" value="CELLULOSE-BINDING DOMAIN-CONTAINING PROTEIN-RELATED"/>
    <property type="match status" value="1"/>
</dbReference>
<evidence type="ECO:0000313" key="4">
    <source>
        <dbReference type="Proteomes" id="UP000695562"/>
    </source>
</evidence>
<feature type="domain" description="Carbohydrate binding" evidence="2">
    <location>
        <begin position="189"/>
        <end position="269"/>
    </location>
</feature>
<dbReference type="Pfam" id="PF09478">
    <property type="entry name" value="CBM49"/>
    <property type="match status" value="1"/>
</dbReference>
<evidence type="ECO:0000313" key="3">
    <source>
        <dbReference type="EMBL" id="KAF2076009.1"/>
    </source>
</evidence>
<feature type="signal peptide" evidence="1">
    <location>
        <begin position="1"/>
        <end position="19"/>
    </location>
</feature>
<dbReference type="GO" id="GO:0031012">
    <property type="term" value="C:extracellular matrix"/>
    <property type="evidence" value="ECO:0007669"/>
    <property type="project" value="TreeGrafter"/>
</dbReference>
<comment type="caution">
    <text evidence="3">The sequence shown here is derived from an EMBL/GenBank/DDBJ whole genome shotgun (WGS) entry which is preliminary data.</text>
</comment>
<dbReference type="InterPro" id="IPR052879">
    <property type="entry name" value="Dd_Spore_Germination_Stalk"/>
</dbReference>
<dbReference type="GO" id="GO:0030198">
    <property type="term" value="P:extracellular matrix organization"/>
    <property type="evidence" value="ECO:0007669"/>
    <property type="project" value="TreeGrafter"/>
</dbReference>
<protein>
    <recommendedName>
        <fullName evidence="2">Carbohydrate binding domain-containing protein</fullName>
    </recommendedName>
</protein>
<dbReference type="PANTHER" id="PTHR33239:SF5">
    <property type="entry name" value="CARBOHYDRATE BINDING DOMAIN-CONTAINING PROTEIN-RELATED"/>
    <property type="match status" value="1"/>
</dbReference>
<evidence type="ECO:0000256" key="1">
    <source>
        <dbReference type="SAM" id="SignalP"/>
    </source>
</evidence>
<dbReference type="GO" id="GO:0005201">
    <property type="term" value="F:extracellular matrix structural constituent"/>
    <property type="evidence" value="ECO:0007669"/>
    <property type="project" value="TreeGrafter"/>
</dbReference>